<evidence type="ECO:0000313" key="2">
    <source>
        <dbReference type="Proteomes" id="UP000187209"/>
    </source>
</evidence>
<accession>A0A1R2BTF7</accession>
<keyword evidence="2" id="KW-1185">Reference proteome</keyword>
<sequence>MQNQQVFLPAFPIKINSNYKYHSRKKSTTPPKSQDFTNFTKLLNKSSNLQKILNPQISSKILNDPDLTKKNIVSNPTLIKYQNQNNFCEINAITLTPIRLANVEISLPEFSKLNNFKSKPRKIFTAVNRRKVSEDKNSVNTSIDIPAEIITTRYSIRANSANDRLMGIKNSKDSMSKTSELFSHILIRNGTGRSAYNYSPRRGKIDRKRVVDSGSASPTVYSPIYTNNFDV</sequence>
<dbReference type="AlphaFoldDB" id="A0A1R2BTF7"/>
<proteinExistence type="predicted"/>
<comment type="caution">
    <text evidence="1">The sequence shown here is derived from an EMBL/GenBank/DDBJ whole genome shotgun (WGS) entry which is preliminary data.</text>
</comment>
<name>A0A1R2BTF7_9CILI</name>
<evidence type="ECO:0000313" key="1">
    <source>
        <dbReference type="EMBL" id="OMJ79947.1"/>
    </source>
</evidence>
<dbReference type="Proteomes" id="UP000187209">
    <property type="component" value="Unassembled WGS sequence"/>
</dbReference>
<dbReference type="EMBL" id="MPUH01000447">
    <property type="protein sequence ID" value="OMJ79947.1"/>
    <property type="molecule type" value="Genomic_DNA"/>
</dbReference>
<gene>
    <name evidence="1" type="ORF">SteCoe_19932</name>
</gene>
<protein>
    <submittedName>
        <fullName evidence="1">Uncharacterized protein</fullName>
    </submittedName>
</protein>
<organism evidence="1 2">
    <name type="scientific">Stentor coeruleus</name>
    <dbReference type="NCBI Taxonomy" id="5963"/>
    <lineage>
        <taxon>Eukaryota</taxon>
        <taxon>Sar</taxon>
        <taxon>Alveolata</taxon>
        <taxon>Ciliophora</taxon>
        <taxon>Postciliodesmatophora</taxon>
        <taxon>Heterotrichea</taxon>
        <taxon>Heterotrichida</taxon>
        <taxon>Stentoridae</taxon>
        <taxon>Stentor</taxon>
    </lineage>
</organism>
<reference evidence="1 2" key="1">
    <citation type="submission" date="2016-11" db="EMBL/GenBank/DDBJ databases">
        <title>The macronuclear genome of Stentor coeruleus: a giant cell with tiny introns.</title>
        <authorList>
            <person name="Slabodnick M."/>
            <person name="Ruby J.G."/>
            <person name="Reiff S.B."/>
            <person name="Swart E.C."/>
            <person name="Gosai S."/>
            <person name="Prabakaran S."/>
            <person name="Witkowska E."/>
            <person name="Larue G.E."/>
            <person name="Fisher S."/>
            <person name="Freeman R.M."/>
            <person name="Gunawardena J."/>
            <person name="Chu W."/>
            <person name="Stover N.A."/>
            <person name="Gregory B.D."/>
            <person name="Nowacki M."/>
            <person name="Derisi J."/>
            <person name="Roy S.W."/>
            <person name="Marshall W.F."/>
            <person name="Sood P."/>
        </authorList>
    </citation>
    <scope>NUCLEOTIDE SEQUENCE [LARGE SCALE GENOMIC DNA]</scope>
    <source>
        <strain evidence="1">WM001</strain>
    </source>
</reference>